<reference evidence="10 11" key="1">
    <citation type="journal article" date="2014" name="Genome Biol. Evol.">
        <title>The genome of the myxosporean Thelohanellus kitauei shows adaptations to nutrient acquisition within its fish host.</title>
        <authorList>
            <person name="Yang Y."/>
            <person name="Xiong J."/>
            <person name="Zhou Z."/>
            <person name="Huo F."/>
            <person name="Miao W."/>
            <person name="Ran C."/>
            <person name="Liu Y."/>
            <person name="Zhang J."/>
            <person name="Feng J."/>
            <person name="Wang M."/>
            <person name="Wang M."/>
            <person name="Wang L."/>
            <person name="Yao B."/>
        </authorList>
    </citation>
    <scope>NUCLEOTIDE SEQUENCE [LARGE SCALE GENOMIC DNA]</scope>
    <source>
        <strain evidence="10">Wuqing</strain>
    </source>
</reference>
<comment type="caution">
    <text evidence="10">The sequence shown here is derived from an EMBL/GenBank/DDBJ whole genome shotgun (WGS) entry which is preliminary data.</text>
</comment>
<dbReference type="PANTHER" id="PTHR10082">
    <property type="entry name" value="INTEGRIN BETA SUBUNIT"/>
    <property type="match status" value="1"/>
</dbReference>
<evidence type="ECO:0000313" key="10">
    <source>
        <dbReference type="EMBL" id="KII63811.1"/>
    </source>
</evidence>
<evidence type="ECO:0000256" key="5">
    <source>
        <dbReference type="ARBA" id="ARBA00023136"/>
    </source>
</evidence>
<keyword evidence="4 8" id="KW-0401">Integrin</keyword>
<feature type="domain" description="Integrin beta subunit VWA" evidence="9">
    <location>
        <begin position="14"/>
        <end position="158"/>
    </location>
</feature>
<keyword evidence="3 8" id="KW-0812">Transmembrane</keyword>
<name>A0A0C2MQ93_THEKT</name>
<dbReference type="GO" id="GO:0016477">
    <property type="term" value="P:cell migration"/>
    <property type="evidence" value="ECO:0007669"/>
    <property type="project" value="TreeGrafter"/>
</dbReference>
<evidence type="ECO:0000256" key="2">
    <source>
        <dbReference type="ARBA" id="ARBA00007449"/>
    </source>
</evidence>
<dbReference type="GO" id="GO:0098609">
    <property type="term" value="P:cell-cell adhesion"/>
    <property type="evidence" value="ECO:0007669"/>
    <property type="project" value="TreeGrafter"/>
</dbReference>
<keyword evidence="5" id="KW-0472">Membrane</keyword>
<dbReference type="Gene3D" id="3.40.50.410">
    <property type="entry name" value="von Willebrand factor, type A domain"/>
    <property type="match status" value="1"/>
</dbReference>
<evidence type="ECO:0000256" key="6">
    <source>
        <dbReference type="ARBA" id="ARBA00023157"/>
    </source>
</evidence>
<organism evidence="10 11">
    <name type="scientific">Thelohanellus kitauei</name>
    <name type="common">Myxosporean</name>
    <dbReference type="NCBI Taxonomy" id="669202"/>
    <lineage>
        <taxon>Eukaryota</taxon>
        <taxon>Metazoa</taxon>
        <taxon>Cnidaria</taxon>
        <taxon>Myxozoa</taxon>
        <taxon>Myxosporea</taxon>
        <taxon>Bivalvulida</taxon>
        <taxon>Platysporina</taxon>
        <taxon>Myxobolidae</taxon>
        <taxon>Thelohanellus</taxon>
    </lineage>
</organism>
<protein>
    <recommendedName>
        <fullName evidence="8">Integrin beta</fullName>
    </recommendedName>
</protein>
<dbReference type="Proteomes" id="UP000031668">
    <property type="component" value="Unassembled WGS sequence"/>
</dbReference>
<evidence type="ECO:0000256" key="8">
    <source>
        <dbReference type="RuleBase" id="RU000633"/>
    </source>
</evidence>
<keyword evidence="11" id="KW-1185">Reference proteome</keyword>
<dbReference type="InterPro" id="IPR015812">
    <property type="entry name" value="Integrin_bsu"/>
</dbReference>
<evidence type="ECO:0000256" key="1">
    <source>
        <dbReference type="ARBA" id="ARBA00004479"/>
    </source>
</evidence>
<evidence type="ECO:0000256" key="4">
    <source>
        <dbReference type="ARBA" id="ARBA00023037"/>
    </source>
</evidence>
<evidence type="ECO:0000259" key="9">
    <source>
        <dbReference type="Pfam" id="PF00362"/>
    </source>
</evidence>
<evidence type="ECO:0000256" key="3">
    <source>
        <dbReference type="ARBA" id="ARBA00022692"/>
    </source>
</evidence>
<evidence type="ECO:0000256" key="7">
    <source>
        <dbReference type="ARBA" id="ARBA00023180"/>
    </source>
</evidence>
<dbReference type="InterPro" id="IPR036465">
    <property type="entry name" value="vWFA_dom_sf"/>
</dbReference>
<keyword evidence="6" id="KW-1015">Disulfide bond</keyword>
<dbReference type="EMBL" id="JWZT01004591">
    <property type="protein sequence ID" value="KII63811.1"/>
    <property type="molecule type" value="Genomic_DNA"/>
</dbReference>
<dbReference type="GO" id="GO:0007160">
    <property type="term" value="P:cell-matrix adhesion"/>
    <property type="evidence" value="ECO:0007669"/>
    <property type="project" value="TreeGrafter"/>
</dbReference>
<dbReference type="AlphaFoldDB" id="A0A0C2MQ93"/>
<dbReference type="PANTHER" id="PTHR10082:SF60">
    <property type="entry name" value="INTEGRIN BETA-PS"/>
    <property type="match status" value="1"/>
</dbReference>
<dbReference type="PRINTS" id="PR01186">
    <property type="entry name" value="INTEGRINB"/>
</dbReference>
<sequence>MTGNMELVKKHLEARDSLGLDQPESVLDAIAQVTHCLRYVGMDVVSNEAARLIIIITDSSSKRAGHGDIIGLFRPSDGYCKIGQSENVAMTDTDYFHPHFLGNRLSDNNIRVLFLTHKSKIKHYEVLTESFKHQVVGILDYVSVDSKKLKEIIDDAVEQKRRIQFNMDQLKSHFDVDTDLECPTPKTSDSHPLECSNVEPGGKVKITIKMRHSTSSNPPESISSHVEINRSIKVGVDVQIPRECSCTKKDTKPDNPDPYCNNKGYKVCGKCVDVPEWTNQTPYDINKVECNSDQECGEYGKCICGTCHCKNSPERFYGRGCSCTDIICPFTKKGQCICFCNIWQRSRHV</sequence>
<dbReference type="SUPFAM" id="SSF53300">
    <property type="entry name" value="vWA-like"/>
    <property type="match status" value="1"/>
</dbReference>
<gene>
    <name evidence="10" type="ORF">RF11_15046</name>
</gene>
<dbReference type="GO" id="GO:0009986">
    <property type="term" value="C:cell surface"/>
    <property type="evidence" value="ECO:0007669"/>
    <property type="project" value="TreeGrafter"/>
</dbReference>
<dbReference type="GO" id="GO:0005925">
    <property type="term" value="C:focal adhesion"/>
    <property type="evidence" value="ECO:0007669"/>
    <property type="project" value="TreeGrafter"/>
</dbReference>
<dbReference type="GO" id="GO:0008305">
    <property type="term" value="C:integrin complex"/>
    <property type="evidence" value="ECO:0007669"/>
    <property type="project" value="TreeGrafter"/>
</dbReference>
<comment type="subcellular location">
    <subcellularLocation>
        <location evidence="8">Cell membrane</location>
        <topology evidence="8">Single-pass type I membrane protein</topology>
    </subcellularLocation>
    <subcellularLocation>
        <location evidence="1">Membrane</location>
        <topology evidence="1">Single-pass type I membrane protein</topology>
    </subcellularLocation>
</comment>
<proteinExistence type="inferred from homology"/>
<dbReference type="GO" id="GO:0005178">
    <property type="term" value="F:integrin binding"/>
    <property type="evidence" value="ECO:0007669"/>
    <property type="project" value="TreeGrafter"/>
</dbReference>
<dbReference type="Pfam" id="PF00362">
    <property type="entry name" value="Integrin_beta"/>
    <property type="match status" value="1"/>
</dbReference>
<dbReference type="GO" id="GO:0033627">
    <property type="term" value="P:cell adhesion mediated by integrin"/>
    <property type="evidence" value="ECO:0007669"/>
    <property type="project" value="TreeGrafter"/>
</dbReference>
<dbReference type="InterPro" id="IPR002369">
    <property type="entry name" value="Integrin_bsu_VWA"/>
</dbReference>
<dbReference type="GO" id="GO:0007229">
    <property type="term" value="P:integrin-mediated signaling pathway"/>
    <property type="evidence" value="ECO:0007669"/>
    <property type="project" value="UniProtKB-KW"/>
</dbReference>
<dbReference type="OrthoDB" id="410592at2759"/>
<keyword evidence="7" id="KW-0325">Glycoprotein</keyword>
<comment type="similarity">
    <text evidence="2 8">Belongs to the integrin beta chain family.</text>
</comment>
<keyword evidence="8" id="KW-0130">Cell adhesion</keyword>
<evidence type="ECO:0000313" key="11">
    <source>
        <dbReference type="Proteomes" id="UP000031668"/>
    </source>
</evidence>
<accession>A0A0C2MQ93</accession>